<gene>
    <name evidence="2" type="ORF">MRATA1EN1_LOCUS25234</name>
</gene>
<protein>
    <submittedName>
        <fullName evidence="2">Uncharacterized protein</fullName>
    </submittedName>
</protein>
<accession>A0ABN8ZQR4</accession>
<sequence length="115" mass="11935">MALESPPSPVQNSPRVTRKYSRILPPSSIKQSHRAERTSDGSAPAELNVRAAAAPGGGSGCGCRSSAACSGRRCRRAARTAGACVTPGPGPGPREEEIPYKIAVVPRKGSQQNIE</sequence>
<evidence type="ECO:0000313" key="2">
    <source>
        <dbReference type="EMBL" id="CAI9176272.1"/>
    </source>
</evidence>
<proteinExistence type="predicted"/>
<reference evidence="2" key="1">
    <citation type="submission" date="2023-04" db="EMBL/GenBank/DDBJ databases">
        <authorList>
            <consortium name="ELIXIR-Norway"/>
        </authorList>
    </citation>
    <scope>NUCLEOTIDE SEQUENCE [LARGE SCALE GENOMIC DNA]</scope>
</reference>
<evidence type="ECO:0000256" key="1">
    <source>
        <dbReference type="SAM" id="MobiDB-lite"/>
    </source>
</evidence>
<feature type="region of interest" description="Disordered" evidence="1">
    <location>
        <begin position="1"/>
        <end position="63"/>
    </location>
</feature>
<dbReference type="Proteomes" id="UP001176941">
    <property type="component" value="Chromosome 6"/>
</dbReference>
<evidence type="ECO:0000313" key="3">
    <source>
        <dbReference type="Proteomes" id="UP001176941"/>
    </source>
</evidence>
<keyword evidence="3" id="KW-1185">Reference proteome</keyword>
<name>A0ABN8ZQR4_RANTA</name>
<organism evidence="2 3">
    <name type="scientific">Rangifer tarandus platyrhynchus</name>
    <name type="common">Svalbard reindeer</name>
    <dbReference type="NCBI Taxonomy" id="3082113"/>
    <lineage>
        <taxon>Eukaryota</taxon>
        <taxon>Metazoa</taxon>
        <taxon>Chordata</taxon>
        <taxon>Craniata</taxon>
        <taxon>Vertebrata</taxon>
        <taxon>Euteleostomi</taxon>
        <taxon>Mammalia</taxon>
        <taxon>Eutheria</taxon>
        <taxon>Laurasiatheria</taxon>
        <taxon>Artiodactyla</taxon>
        <taxon>Ruminantia</taxon>
        <taxon>Pecora</taxon>
        <taxon>Cervidae</taxon>
        <taxon>Odocoileinae</taxon>
        <taxon>Rangifer</taxon>
    </lineage>
</organism>
<dbReference type="EMBL" id="OX459942">
    <property type="protein sequence ID" value="CAI9176272.1"/>
    <property type="molecule type" value="Genomic_DNA"/>
</dbReference>